<protein>
    <submittedName>
        <fullName evidence="1">Uncharacterized protein</fullName>
    </submittedName>
</protein>
<sequence>MANKRVNIITVNQIETFINSNTSNLGQSDTGKLLKKLPKSLKPLKKLNNQVAARAIIQNLLKEHYFWSAQNTILGPVSTYLNSIVNSQNKTILDQLSPQDIKLINMCQIINQLQTTGENGALYGDQFFMPVTQKNLVKLHSTTGVYKLLTEPKSRLYFSTKHFRKDILNKRPLVTSNYLPQKHAGKYTAMAQDFSFKPYNENDPLQTITQDELKMIKEQDIDSQLNNFNNIHAVRVIGRPLENGQLLHLSLFDEPELKERFKTLGFDTVGKLKMDIFWAIQNGFEVKLDGDDYLAISNLNWNNLKRNLISENYYNSLLNSILSIGLLKLLRVSALHEDLVTIISAGAMTTAKYLEHKGMTIISSMWAKKLYGLAEDLHFLDEIEYRTLNSYNASDDVEFGSDLDDVVSELPKFISELHNIFD</sequence>
<dbReference type="EMBL" id="AGRJ01000189">
    <property type="protein sequence ID" value="EHO50239.1"/>
    <property type="molecule type" value="Genomic_DNA"/>
</dbReference>
<evidence type="ECO:0000313" key="2">
    <source>
        <dbReference type="Proteomes" id="UP000005025"/>
    </source>
</evidence>
<accession>H1LHQ7</accession>
<dbReference type="HOGENOM" id="CLU_650185_0_0_9"/>
<evidence type="ECO:0000313" key="1">
    <source>
        <dbReference type="EMBL" id="EHO50239.1"/>
    </source>
</evidence>
<comment type="caution">
    <text evidence="1">The sequence shown here is derived from an EMBL/GenBank/DDBJ whole genome shotgun (WGS) entry which is preliminary data.</text>
</comment>
<name>H1LHQ7_9LACO</name>
<reference evidence="1 2" key="1">
    <citation type="submission" date="2011-09" db="EMBL/GenBank/DDBJ databases">
        <authorList>
            <person name="Weinstock G."/>
            <person name="Sodergren E."/>
            <person name="Clifton S."/>
            <person name="Fulton L."/>
            <person name="Fulton B."/>
            <person name="Courtney L."/>
            <person name="Fronick C."/>
            <person name="Harrison M."/>
            <person name="Strong C."/>
            <person name="Farmer C."/>
            <person name="Delahaunty K."/>
            <person name="Markovic C."/>
            <person name="Hall O."/>
            <person name="Minx P."/>
            <person name="Tomlinson C."/>
            <person name="Mitreva M."/>
            <person name="Hou S."/>
            <person name="Chen J."/>
            <person name="Wollam A."/>
            <person name="Pepin K.H."/>
            <person name="Johnson M."/>
            <person name="Bhonagiri V."/>
            <person name="Zhang X."/>
            <person name="Suruliraj S."/>
            <person name="Warren W."/>
            <person name="Chinwalla A."/>
            <person name="Mardis E.R."/>
            <person name="Wilson R.K."/>
        </authorList>
    </citation>
    <scope>NUCLEOTIDE SEQUENCE [LARGE SCALE GENOMIC DNA]</scope>
    <source>
        <strain evidence="1 2">F0435</strain>
    </source>
</reference>
<organism evidence="1 2">
    <name type="scientific">Lentilactobacillus kisonensis F0435</name>
    <dbReference type="NCBI Taxonomy" id="797516"/>
    <lineage>
        <taxon>Bacteria</taxon>
        <taxon>Bacillati</taxon>
        <taxon>Bacillota</taxon>
        <taxon>Bacilli</taxon>
        <taxon>Lactobacillales</taxon>
        <taxon>Lactobacillaceae</taxon>
        <taxon>Lentilactobacillus</taxon>
    </lineage>
</organism>
<dbReference type="PATRIC" id="fig|797516.3.peg.1924"/>
<dbReference type="OrthoDB" id="2325606at2"/>
<gene>
    <name evidence="1" type="ORF">HMPREF9104_02148</name>
</gene>
<dbReference type="AlphaFoldDB" id="H1LHQ7"/>
<proteinExistence type="predicted"/>
<dbReference type="RefSeq" id="WP_008857303.1">
    <property type="nucleotide sequence ID" value="NZ_JH591047.1"/>
</dbReference>
<dbReference type="Proteomes" id="UP000005025">
    <property type="component" value="Unassembled WGS sequence"/>
</dbReference>